<organism evidence="2 3">
    <name type="scientific">Spirodela intermedia</name>
    <name type="common">Intermediate duckweed</name>
    <dbReference type="NCBI Taxonomy" id="51605"/>
    <lineage>
        <taxon>Eukaryota</taxon>
        <taxon>Viridiplantae</taxon>
        <taxon>Streptophyta</taxon>
        <taxon>Embryophyta</taxon>
        <taxon>Tracheophyta</taxon>
        <taxon>Spermatophyta</taxon>
        <taxon>Magnoliopsida</taxon>
        <taxon>Liliopsida</taxon>
        <taxon>Araceae</taxon>
        <taxon>Lemnoideae</taxon>
        <taxon>Spirodela</taxon>
    </lineage>
</organism>
<feature type="compositionally biased region" description="Polar residues" evidence="1">
    <location>
        <begin position="57"/>
        <end position="69"/>
    </location>
</feature>
<name>A0A7I8LB98_SPIIN</name>
<feature type="compositionally biased region" description="Basic residues" evidence="1">
    <location>
        <begin position="75"/>
        <end position="89"/>
    </location>
</feature>
<feature type="compositionally biased region" description="Basic and acidic residues" evidence="1">
    <location>
        <begin position="1"/>
        <end position="12"/>
    </location>
</feature>
<dbReference type="EMBL" id="LR746276">
    <property type="protein sequence ID" value="CAA7406535.1"/>
    <property type="molecule type" value="Genomic_DNA"/>
</dbReference>
<keyword evidence="3" id="KW-1185">Reference proteome</keyword>
<evidence type="ECO:0000313" key="3">
    <source>
        <dbReference type="Proteomes" id="UP000663760"/>
    </source>
</evidence>
<dbReference type="Proteomes" id="UP000663760">
    <property type="component" value="Chromosome 13"/>
</dbReference>
<accession>A0A7I8LB98</accession>
<protein>
    <submittedName>
        <fullName evidence="2">Uncharacterized protein</fullName>
    </submittedName>
</protein>
<feature type="region of interest" description="Disordered" evidence="1">
    <location>
        <begin position="1"/>
        <end position="103"/>
    </location>
</feature>
<proteinExistence type="predicted"/>
<evidence type="ECO:0000256" key="1">
    <source>
        <dbReference type="SAM" id="MobiDB-lite"/>
    </source>
</evidence>
<gene>
    <name evidence="2" type="ORF">SI8410_13017213</name>
</gene>
<dbReference type="AlphaFoldDB" id="A0A7I8LB98"/>
<reference evidence="2" key="1">
    <citation type="submission" date="2020-02" db="EMBL/GenBank/DDBJ databases">
        <authorList>
            <person name="Scholz U."/>
            <person name="Mascher M."/>
            <person name="Fiebig A."/>
        </authorList>
    </citation>
    <scope>NUCLEOTIDE SEQUENCE</scope>
</reference>
<sequence>MSLRMASEEAPSRTRRTARTKPLEMWPPSPGCSLKKSERMPRRNACSTVNGGFPFSGSRQISTKLNELNSENRRGRPGSSKHTRERRSRSQSPRHPAYKSQPR</sequence>
<evidence type="ECO:0000313" key="2">
    <source>
        <dbReference type="EMBL" id="CAA7406535.1"/>
    </source>
</evidence>